<dbReference type="Pfam" id="PF18180">
    <property type="entry name" value="LD_cluster3"/>
    <property type="match status" value="1"/>
</dbReference>
<organism evidence="1 2">
    <name type="scientific">Massilia rubra</name>
    <dbReference type="NCBI Taxonomy" id="2607910"/>
    <lineage>
        <taxon>Bacteria</taxon>
        <taxon>Pseudomonadati</taxon>
        <taxon>Pseudomonadota</taxon>
        <taxon>Betaproteobacteria</taxon>
        <taxon>Burkholderiales</taxon>
        <taxon>Oxalobacteraceae</taxon>
        <taxon>Telluria group</taxon>
        <taxon>Massilia</taxon>
    </lineage>
</organism>
<comment type="caution">
    <text evidence="1">The sequence shown here is derived from an EMBL/GenBank/DDBJ whole genome shotgun (WGS) entry which is preliminary data.</text>
</comment>
<evidence type="ECO:0000313" key="1">
    <source>
        <dbReference type="EMBL" id="NHZ33321.1"/>
    </source>
</evidence>
<dbReference type="Proteomes" id="UP000785613">
    <property type="component" value="Unassembled WGS sequence"/>
</dbReference>
<dbReference type="RefSeq" id="WP_167222832.1">
    <property type="nucleotide sequence ID" value="NZ_VUYU01000003.1"/>
</dbReference>
<evidence type="ECO:0000313" key="2">
    <source>
        <dbReference type="Proteomes" id="UP000785613"/>
    </source>
</evidence>
<evidence type="ECO:0008006" key="3">
    <source>
        <dbReference type="Google" id="ProtNLM"/>
    </source>
</evidence>
<dbReference type="EMBL" id="VUYU01000003">
    <property type="protein sequence ID" value="NHZ33321.1"/>
    <property type="molecule type" value="Genomic_DNA"/>
</dbReference>
<name>A0ABX0LT72_9BURK</name>
<keyword evidence="2" id="KW-1185">Reference proteome</keyword>
<protein>
    <recommendedName>
        <fullName evidence="3">Tetrapyrrole methylase domain-containing protein</fullName>
    </recommendedName>
</protein>
<reference evidence="1 2" key="1">
    <citation type="submission" date="2019-09" db="EMBL/GenBank/DDBJ databases">
        <title>Taxonomy of Antarctic Massilia spp.: description of Massilia rubra sp. nov., Massilia aquatica sp. nov., Massilia mucilaginosa sp. nov., Massilia frigida sp. nov. isolated from streams, lakes and regoliths.</title>
        <authorList>
            <person name="Holochova P."/>
            <person name="Sedlacek I."/>
            <person name="Kralova S."/>
            <person name="Maslanova I."/>
            <person name="Busse H.-J."/>
            <person name="Stankova E."/>
            <person name="Vrbovska V."/>
            <person name="Kovarovic V."/>
            <person name="Bartak M."/>
            <person name="Svec P."/>
            <person name="Pantucek R."/>
        </authorList>
    </citation>
    <scope>NUCLEOTIDE SEQUENCE [LARGE SCALE GENOMIC DNA]</scope>
    <source>
        <strain evidence="1 2">CCM 8692</strain>
    </source>
</reference>
<proteinExistence type="predicted"/>
<gene>
    <name evidence="1" type="ORF">F0185_06920</name>
</gene>
<accession>A0ABX0LT72</accession>
<sequence length="195" mass="20856">MNAIFLSASIPTPGREFYGTADPLQIQLAIRALLALTLGRRHIVFGGHPSITPMIAAACDSLGLQFLNSVTLYQSRFFAKDFPADNQRFGNKVLVEAGADAKSSLESMRRTMFSSHAYDGAVFVGGMNGVLEEYELFHKINPKAAIVPLAQTGAAASALSQSLASAGLRDFSAANYTQRYIDELGVSPVEPRVGA</sequence>
<dbReference type="InterPro" id="IPR041197">
    <property type="entry name" value="LD_cluster3"/>
</dbReference>